<keyword evidence="4" id="KW-0804">Transcription</keyword>
<dbReference type="Pfam" id="PF23181">
    <property type="entry name" value="bHLH_INO4"/>
    <property type="match status" value="1"/>
</dbReference>
<dbReference type="Proteomes" id="UP000215127">
    <property type="component" value="Chromosome 1"/>
</dbReference>
<evidence type="ECO:0000259" key="7">
    <source>
        <dbReference type="PROSITE" id="PS50888"/>
    </source>
</evidence>
<proteinExistence type="predicted"/>
<accession>A0A1X7RDF7</accession>
<evidence type="ECO:0000313" key="9">
    <source>
        <dbReference type="Proteomes" id="UP000215127"/>
    </source>
</evidence>
<reference evidence="8 9" key="1">
    <citation type="submission" date="2016-06" db="EMBL/GenBank/DDBJ databases">
        <authorList>
            <person name="Kjaerup R.B."/>
            <person name="Dalgaard T.S."/>
            <person name="Juul-Madsen H.R."/>
        </authorList>
    </citation>
    <scope>NUCLEOTIDE SEQUENCE [LARGE SCALE GENOMIC DNA]</scope>
</reference>
<dbReference type="AlphaFoldDB" id="A0A1X7RDF7"/>
<dbReference type="SUPFAM" id="SSF47459">
    <property type="entry name" value="HLH, helix-loop-helix DNA-binding domain"/>
    <property type="match status" value="1"/>
</dbReference>
<dbReference type="InterPro" id="IPR036638">
    <property type="entry name" value="HLH_DNA-bd_sf"/>
</dbReference>
<evidence type="ECO:0000256" key="1">
    <source>
        <dbReference type="ARBA" id="ARBA00004123"/>
    </source>
</evidence>
<name>A0A1X7RDF7_ZYMT9</name>
<evidence type="ECO:0000256" key="2">
    <source>
        <dbReference type="ARBA" id="ARBA00023015"/>
    </source>
</evidence>
<evidence type="ECO:0000256" key="6">
    <source>
        <dbReference type="SAM" id="MobiDB-lite"/>
    </source>
</evidence>
<organism evidence="8 9">
    <name type="scientific">Zymoseptoria tritici (strain ST99CH_3D7)</name>
    <dbReference type="NCBI Taxonomy" id="1276538"/>
    <lineage>
        <taxon>Eukaryota</taxon>
        <taxon>Fungi</taxon>
        <taxon>Dikarya</taxon>
        <taxon>Ascomycota</taxon>
        <taxon>Pezizomycotina</taxon>
        <taxon>Dothideomycetes</taxon>
        <taxon>Dothideomycetidae</taxon>
        <taxon>Mycosphaerellales</taxon>
        <taxon>Mycosphaerellaceae</taxon>
        <taxon>Zymoseptoria</taxon>
    </lineage>
</organism>
<dbReference type="STRING" id="1276538.A0A1X7RDF7"/>
<gene>
    <name evidence="8" type="ORF">ZT3D7_G603</name>
</gene>
<dbReference type="EMBL" id="LT853692">
    <property type="protein sequence ID" value="SMQ45459.1"/>
    <property type="molecule type" value="Genomic_DNA"/>
</dbReference>
<evidence type="ECO:0000256" key="5">
    <source>
        <dbReference type="ARBA" id="ARBA00023242"/>
    </source>
</evidence>
<sequence>MPPSPHSPTDRAKARLMNKQKKKNHIKSEKKRRDAIRVGFDRLAHVVSGTQGQGRSEAVIVHDTLAFTRGTIEKRKAMHAGATKKGWNEAQTLRVHLLQAERVVRAHGQEFEEAKDQQQGR</sequence>
<keyword evidence="9" id="KW-1185">Reference proteome</keyword>
<evidence type="ECO:0000256" key="4">
    <source>
        <dbReference type="ARBA" id="ARBA00023163"/>
    </source>
</evidence>
<dbReference type="InterPro" id="IPR052207">
    <property type="entry name" value="Max-like/E-box_TFs"/>
</dbReference>
<dbReference type="GO" id="GO:0000978">
    <property type="term" value="F:RNA polymerase II cis-regulatory region sequence-specific DNA binding"/>
    <property type="evidence" value="ECO:0007669"/>
    <property type="project" value="TreeGrafter"/>
</dbReference>
<comment type="subcellular location">
    <subcellularLocation>
        <location evidence="1">Nucleus</location>
    </subcellularLocation>
</comment>
<evidence type="ECO:0000313" key="8">
    <source>
        <dbReference type="EMBL" id="SMQ45459.1"/>
    </source>
</evidence>
<feature type="domain" description="BHLH" evidence="7">
    <location>
        <begin position="20"/>
        <end position="71"/>
    </location>
</feature>
<dbReference type="InterPro" id="IPR011598">
    <property type="entry name" value="bHLH_dom"/>
</dbReference>
<dbReference type="PROSITE" id="PS50888">
    <property type="entry name" value="BHLH"/>
    <property type="match status" value="1"/>
</dbReference>
<keyword evidence="5" id="KW-0539">Nucleus</keyword>
<dbReference type="GO" id="GO:0000981">
    <property type="term" value="F:DNA-binding transcription factor activity, RNA polymerase II-specific"/>
    <property type="evidence" value="ECO:0007669"/>
    <property type="project" value="TreeGrafter"/>
</dbReference>
<feature type="compositionally biased region" description="Basic residues" evidence="6">
    <location>
        <begin position="14"/>
        <end position="30"/>
    </location>
</feature>
<dbReference type="PANTHER" id="PTHR15741">
    <property type="entry name" value="BASIC HELIX-LOOP-HELIX ZIP TRANSCRIPTION FACTOR"/>
    <property type="match status" value="1"/>
</dbReference>
<dbReference type="GO" id="GO:0005634">
    <property type="term" value="C:nucleus"/>
    <property type="evidence" value="ECO:0007669"/>
    <property type="project" value="UniProtKB-SubCell"/>
</dbReference>
<dbReference type="Gene3D" id="4.10.280.10">
    <property type="entry name" value="Helix-loop-helix DNA-binding domain"/>
    <property type="match status" value="1"/>
</dbReference>
<dbReference type="PANTHER" id="PTHR15741:SF39">
    <property type="entry name" value="BHLH TRANSCRIPTION FACTOR (EUROFUNG)"/>
    <property type="match status" value="1"/>
</dbReference>
<feature type="region of interest" description="Disordered" evidence="6">
    <location>
        <begin position="1"/>
        <end position="33"/>
    </location>
</feature>
<protein>
    <recommendedName>
        <fullName evidence="7">BHLH domain-containing protein</fullName>
    </recommendedName>
</protein>
<keyword evidence="2" id="KW-0805">Transcription regulation</keyword>
<evidence type="ECO:0000256" key="3">
    <source>
        <dbReference type="ARBA" id="ARBA00023125"/>
    </source>
</evidence>
<dbReference type="InterPro" id="IPR057072">
    <property type="entry name" value="bHLH_INO4"/>
</dbReference>
<keyword evidence="3" id="KW-0238">DNA-binding</keyword>
<dbReference type="GO" id="GO:0046983">
    <property type="term" value="F:protein dimerization activity"/>
    <property type="evidence" value="ECO:0007669"/>
    <property type="project" value="InterPro"/>
</dbReference>